<dbReference type="NCBIfam" id="NF033545">
    <property type="entry name" value="transpos_IS630"/>
    <property type="match status" value="1"/>
</dbReference>
<dbReference type="HOGENOM" id="CLU_041125_3_0_2"/>
<dbReference type="SUPFAM" id="SSF46689">
    <property type="entry name" value="Homeodomain-like"/>
    <property type="match status" value="1"/>
</dbReference>
<protein>
    <submittedName>
        <fullName evidence="2">Mobile element protein</fullName>
    </submittedName>
</protein>
<dbReference type="PATRIC" id="fig|1434118.4.peg.2564"/>
<proteinExistence type="predicted"/>
<sequence length="259" mass="30404">MLNINIKDSEVKFLINFIKKGLKSARSLTRARILLLANQGKRDTEIAKTLGVGRSTALRIRKRYHEEGLQSALVDKPRSGQPKKYNERHAAEIIALACTKLPEGRKRWSLSLLCEELRKKEGFETINKETIRLILKKNKIKPWLKKMWCIETVDSEFRKRMYDVLDLYEEDYDPKRPIIRLDEKPKQLLEDKRNPIPMKPGSPEKYDYEYVRNGTANIFVAVEFKAGKRTTQVTQRRTMVDFAQFMKRLVIEKYSQAKV</sequence>
<dbReference type="Pfam" id="PF13565">
    <property type="entry name" value="HTH_32"/>
    <property type="match status" value="1"/>
</dbReference>
<dbReference type="STRING" id="1434118.MSSAC_2006"/>
<reference evidence="2 3" key="1">
    <citation type="submission" date="2014-07" db="EMBL/GenBank/DDBJ databases">
        <title>Methanogenic archaea and the global carbon cycle.</title>
        <authorList>
            <person name="Henriksen J.R."/>
            <person name="Luke J."/>
            <person name="Reinhart S."/>
            <person name="Benedict M.N."/>
            <person name="Youngblut N.D."/>
            <person name="Metcalf M.E."/>
            <person name="Whitaker R.J."/>
            <person name="Metcalf W.W."/>
        </authorList>
    </citation>
    <scope>NUCLEOTIDE SEQUENCE [LARGE SCALE GENOMIC DNA]</scope>
    <source>
        <strain evidence="2 3">C2J</strain>
    </source>
</reference>
<dbReference type="InterPro" id="IPR009057">
    <property type="entry name" value="Homeodomain-like_sf"/>
</dbReference>
<accession>A0A0E3LD38</accession>
<name>A0A0E3LD38_9EURY</name>
<dbReference type="InterPro" id="IPR038717">
    <property type="entry name" value="Tc1-like_DDE_dom"/>
</dbReference>
<dbReference type="Pfam" id="PF13358">
    <property type="entry name" value="DDE_3"/>
    <property type="match status" value="1"/>
</dbReference>
<dbReference type="InterPro" id="IPR047655">
    <property type="entry name" value="Transpos_IS630-like"/>
</dbReference>
<dbReference type="Proteomes" id="UP000033123">
    <property type="component" value="Chromosome"/>
</dbReference>
<dbReference type="EMBL" id="CP009508">
    <property type="protein sequence ID" value="AKB36596.1"/>
    <property type="molecule type" value="Genomic_DNA"/>
</dbReference>
<feature type="domain" description="Tc1-like transposase DDE" evidence="1">
    <location>
        <begin position="179"/>
        <end position="256"/>
    </location>
</feature>
<evidence type="ECO:0000313" key="2">
    <source>
        <dbReference type="EMBL" id="AKB36596.1"/>
    </source>
</evidence>
<dbReference type="InterPro" id="IPR036388">
    <property type="entry name" value="WH-like_DNA-bd_sf"/>
</dbReference>
<evidence type="ECO:0000313" key="3">
    <source>
        <dbReference type="Proteomes" id="UP000033123"/>
    </source>
</evidence>
<organism evidence="2 3">
    <name type="scientific">Methanosarcina siciliae C2J</name>
    <dbReference type="NCBI Taxonomy" id="1434118"/>
    <lineage>
        <taxon>Archaea</taxon>
        <taxon>Methanobacteriati</taxon>
        <taxon>Methanobacteriota</taxon>
        <taxon>Stenosarchaea group</taxon>
        <taxon>Methanomicrobia</taxon>
        <taxon>Methanosarcinales</taxon>
        <taxon>Methanosarcinaceae</taxon>
        <taxon>Methanosarcina</taxon>
    </lineage>
</organism>
<dbReference type="KEGG" id="msj:MSSAC_2006"/>
<gene>
    <name evidence="2" type="ORF">MSSAC_2006</name>
</gene>
<evidence type="ECO:0000259" key="1">
    <source>
        <dbReference type="Pfam" id="PF13358"/>
    </source>
</evidence>
<dbReference type="Gene3D" id="1.10.10.10">
    <property type="entry name" value="Winged helix-like DNA-binding domain superfamily/Winged helix DNA-binding domain"/>
    <property type="match status" value="1"/>
</dbReference>
<dbReference type="AlphaFoldDB" id="A0A0E3LD38"/>